<dbReference type="Proteomes" id="UP001234989">
    <property type="component" value="Chromosome 3"/>
</dbReference>
<protein>
    <submittedName>
        <fullName evidence="2">Uncharacterized protein</fullName>
    </submittedName>
</protein>
<reference evidence="2" key="1">
    <citation type="submission" date="2023-08" db="EMBL/GenBank/DDBJ databases">
        <title>A de novo genome assembly of Solanum verrucosum Schlechtendal, a Mexican diploid species geographically isolated from the other diploid A-genome species in potato relatives.</title>
        <authorList>
            <person name="Hosaka K."/>
        </authorList>
    </citation>
    <scope>NUCLEOTIDE SEQUENCE</scope>
    <source>
        <tissue evidence="2">Young leaves</tissue>
    </source>
</reference>
<sequence length="154" mass="16605">MTMEEPGLPEEASVDKQSSTGKSITPSSMMANNAATSIANLRKLSDSLLALQCCFTELNQHINSIRSIIHSVIPGLATNISTLLPPAAVSPAPTPATEPFPKPDTNPATEPLSKPEPSWELSFEIQLCLINCEEGVLHHAWDTLRAPTLFIYPT</sequence>
<feature type="compositionally biased region" description="Polar residues" evidence="1">
    <location>
        <begin position="15"/>
        <end position="28"/>
    </location>
</feature>
<accession>A0AAF0QLC6</accession>
<dbReference type="EMBL" id="CP133614">
    <property type="protein sequence ID" value="WMV22009.1"/>
    <property type="molecule type" value="Genomic_DNA"/>
</dbReference>
<keyword evidence="3" id="KW-1185">Reference proteome</keyword>
<feature type="compositionally biased region" description="Pro residues" evidence="1">
    <location>
        <begin position="92"/>
        <end position="104"/>
    </location>
</feature>
<evidence type="ECO:0000313" key="2">
    <source>
        <dbReference type="EMBL" id="WMV22009.1"/>
    </source>
</evidence>
<feature type="region of interest" description="Disordered" evidence="1">
    <location>
        <begin position="89"/>
        <end position="115"/>
    </location>
</feature>
<proteinExistence type="predicted"/>
<name>A0AAF0QLC6_SOLVR</name>
<evidence type="ECO:0000313" key="3">
    <source>
        <dbReference type="Proteomes" id="UP001234989"/>
    </source>
</evidence>
<dbReference type="AlphaFoldDB" id="A0AAF0QLC6"/>
<organism evidence="2 3">
    <name type="scientific">Solanum verrucosum</name>
    <dbReference type="NCBI Taxonomy" id="315347"/>
    <lineage>
        <taxon>Eukaryota</taxon>
        <taxon>Viridiplantae</taxon>
        <taxon>Streptophyta</taxon>
        <taxon>Embryophyta</taxon>
        <taxon>Tracheophyta</taxon>
        <taxon>Spermatophyta</taxon>
        <taxon>Magnoliopsida</taxon>
        <taxon>eudicotyledons</taxon>
        <taxon>Gunneridae</taxon>
        <taxon>Pentapetalae</taxon>
        <taxon>asterids</taxon>
        <taxon>lamiids</taxon>
        <taxon>Solanales</taxon>
        <taxon>Solanaceae</taxon>
        <taxon>Solanoideae</taxon>
        <taxon>Solaneae</taxon>
        <taxon>Solanum</taxon>
    </lineage>
</organism>
<feature type="region of interest" description="Disordered" evidence="1">
    <location>
        <begin position="1"/>
        <end position="28"/>
    </location>
</feature>
<evidence type="ECO:0000256" key="1">
    <source>
        <dbReference type="SAM" id="MobiDB-lite"/>
    </source>
</evidence>
<gene>
    <name evidence="2" type="ORF">MTR67_015394</name>
</gene>